<keyword evidence="7" id="KW-1185">Reference proteome</keyword>
<dbReference type="InterPro" id="IPR006170">
    <property type="entry name" value="PBP/GOBP"/>
</dbReference>
<evidence type="ECO:0000256" key="1">
    <source>
        <dbReference type="ARBA" id="ARBA00004613"/>
    </source>
</evidence>
<dbReference type="AlphaFoldDB" id="A0ABD1D7H8"/>
<dbReference type="EMBL" id="JBEHCU010007579">
    <property type="protein sequence ID" value="KAL1394499.1"/>
    <property type="molecule type" value="Genomic_DNA"/>
</dbReference>
<keyword evidence="3" id="KW-0964">Secreted</keyword>
<dbReference type="Pfam" id="PF01395">
    <property type="entry name" value="PBP_GOBP"/>
    <property type="match status" value="1"/>
</dbReference>
<dbReference type="CDD" id="cd23992">
    <property type="entry name" value="PBP_GOBP"/>
    <property type="match status" value="1"/>
</dbReference>
<dbReference type="PANTHER" id="PTHR11857">
    <property type="entry name" value="ODORANT BINDING PROTEIN-RELATED"/>
    <property type="match status" value="1"/>
</dbReference>
<evidence type="ECO:0000256" key="2">
    <source>
        <dbReference type="ARBA" id="ARBA00008098"/>
    </source>
</evidence>
<gene>
    <name evidence="6" type="ORF">pipiens_003043</name>
</gene>
<evidence type="ECO:0000256" key="5">
    <source>
        <dbReference type="SAM" id="SignalP"/>
    </source>
</evidence>
<organism evidence="6 7">
    <name type="scientific">Culex pipiens pipiens</name>
    <name type="common">Northern house mosquito</name>
    <dbReference type="NCBI Taxonomy" id="38569"/>
    <lineage>
        <taxon>Eukaryota</taxon>
        <taxon>Metazoa</taxon>
        <taxon>Ecdysozoa</taxon>
        <taxon>Arthropoda</taxon>
        <taxon>Hexapoda</taxon>
        <taxon>Insecta</taxon>
        <taxon>Pterygota</taxon>
        <taxon>Neoptera</taxon>
        <taxon>Endopterygota</taxon>
        <taxon>Diptera</taxon>
        <taxon>Nematocera</taxon>
        <taxon>Culicoidea</taxon>
        <taxon>Culicidae</taxon>
        <taxon>Culicinae</taxon>
        <taxon>Culicini</taxon>
        <taxon>Culex</taxon>
        <taxon>Culex</taxon>
    </lineage>
</organism>
<comment type="caution">
    <text evidence="6">The sequence shown here is derived from an EMBL/GenBank/DDBJ whole genome shotgun (WGS) entry which is preliminary data.</text>
</comment>
<dbReference type="PROSITE" id="PS51257">
    <property type="entry name" value="PROKAR_LIPOPROTEIN"/>
    <property type="match status" value="1"/>
</dbReference>
<dbReference type="InterPro" id="IPR036728">
    <property type="entry name" value="PBP_GOBP_sf"/>
</dbReference>
<dbReference type="Proteomes" id="UP001562425">
    <property type="component" value="Unassembled WGS sequence"/>
</dbReference>
<evidence type="ECO:0000313" key="7">
    <source>
        <dbReference type="Proteomes" id="UP001562425"/>
    </source>
</evidence>
<feature type="signal peptide" evidence="5">
    <location>
        <begin position="1"/>
        <end position="17"/>
    </location>
</feature>
<sequence>MKLIVALLVTFAVACSAEYSKKQIQEALKYGKQCMQELSIPMDDNVIERIMYNKEPTRKDMRFMYCSLGKFNMLDANDNIVVDKLVDFMVDRYDEQLVRPVVAKCAKQDDPFVYERLWKFYQCFFAEKSFEL</sequence>
<evidence type="ECO:0000256" key="3">
    <source>
        <dbReference type="ARBA" id="ARBA00022525"/>
    </source>
</evidence>
<feature type="chain" id="PRO_5044860023" evidence="5">
    <location>
        <begin position="18"/>
        <end position="132"/>
    </location>
</feature>
<name>A0ABD1D7H8_CULPP</name>
<dbReference type="SUPFAM" id="SSF47565">
    <property type="entry name" value="Insect pheromone/odorant-binding proteins"/>
    <property type="match status" value="1"/>
</dbReference>
<accession>A0ABD1D7H8</accession>
<comment type="similarity">
    <text evidence="2">Belongs to the PBP/GOBP family.</text>
</comment>
<protein>
    <submittedName>
        <fullName evidence="6">Uncharacterized protein</fullName>
    </submittedName>
</protein>
<comment type="subcellular location">
    <subcellularLocation>
        <location evidence="1">Secreted</location>
    </subcellularLocation>
</comment>
<evidence type="ECO:0000313" key="6">
    <source>
        <dbReference type="EMBL" id="KAL1394499.1"/>
    </source>
</evidence>
<keyword evidence="4 5" id="KW-0732">Signal</keyword>
<evidence type="ECO:0000256" key="4">
    <source>
        <dbReference type="ARBA" id="ARBA00022729"/>
    </source>
</evidence>
<proteinExistence type="inferred from homology"/>
<reference evidence="6 7" key="1">
    <citation type="submission" date="2024-05" db="EMBL/GenBank/DDBJ databases">
        <title>Culex pipiens pipiens assembly and annotation.</title>
        <authorList>
            <person name="Alout H."/>
            <person name="Durand T."/>
        </authorList>
    </citation>
    <scope>NUCLEOTIDE SEQUENCE [LARGE SCALE GENOMIC DNA]</scope>
    <source>
        <strain evidence="6">HA-2024</strain>
        <tissue evidence="6">Whole body</tissue>
    </source>
</reference>
<dbReference type="GO" id="GO:0005576">
    <property type="term" value="C:extracellular region"/>
    <property type="evidence" value="ECO:0007669"/>
    <property type="project" value="UniProtKB-SubCell"/>
</dbReference>
<dbReference type="SMART" id="SM00708">
    <property type="entry name" value="PhBP"/>
    <property type="match status" value="1"/>
</dbReference>
<dbReference type="Gene3D" id="1.10.238.20">
    <property type="entry name" value="Pheromone/general odorant binding protein domain"/>
    <property type="match status" value="1"/>
</dbReference>